<feature type="region of interest" description="Disordered" evidence="1">
    <location>
        <begin position="313"/>
        <end position="352"/>
    </location>
</feature>
<proteinExistence type="predicted"/>
<evidence type="ECO:0000313" key="2">
    <source>
        <dbReference type="EMBL" id="OLP87808.1"/>
    </source>
</evidence>
<dbReference type="OrthoDB" id="10357854at2759"/>
<evidence type="ECO:0000313" key="3">
    <source>
        <dbReference type="Proteomes" id="UP000186817"/>
    </source>
</evidence>
<comment type="caution">
    <text evidence="2">The sequence shown here is derived from an EMBL/GenBank/DDBJ whole genome shotgun (WGS) entry which is preliminary data.</text>
</comment>
<gene>
    <name evidence="2" type="ORF">AK812_SmicGene30956</name>
</gene>
<evidence type="ECO:0000256" key="1">
    <source>
        <dbReference type="SAM" id="MobiDB-lite"/>
    </source>
</evidence>
<protein>
    <submittedName>
        <fullName evidence="2">Uncharacterized protein</fullName>
    </submittedName>
</protein>
<sequence>MPSTAASARREREGMPQAAQQENTKRGTGYRNIILCERGERPSLRPQQRSRSRCKGVKAAVAEVLSREAEPCATVEGVRGASSSSKLARRSQHGETLTFGWEGPVSDPDRLVSVTSEVGDNTRQGDDVDVIEESELQVADCVMLRQGVKGTTFKQGVLRDACPPVGVSDPLLQLPVVGAQPLCFGTRSRTCIAMELWRAGPRDTREWAASAGRATRAERRNMRTHVAKEDACRRCIRNLFVPSVHSLVVALAGRLGWVFASCGAALQQFAAPFESASSARIVVAIVLASAFGFCRGRAGTALVRREALCGLPSHAPPATPLRRDFGHESSGQTDGLPTALQRAPPRPVQHHDDAQEPALGEAMPRMRQLMGSLPAAPLPLVAAAALHSA</sequence>
<feature type="region of interest" description="Disordered" evidence="1">
    <location>
        <begin position="1"/>
        <end position="31"/>
    </location>
</feature>
<keyword evidence="3" id="KW-1185">Reference proteome</keyword>
<organism evidence="2 3">
    <name type="scientific">Symbiodinium microadriaticum</name>
    <name type="common">Dinoflagellate</name>
    <name type="synonym">Zooxanthella microadriatica</name>
    <dbReference type="NCBI Taxonomy" id="2951"/>
    <lineage>
        <taxon>Eukaryota</taxon>
        <taxon>Sar</taxon>
        <taxon>Alveolata</taxon>
        <taxon>Dinophyceae</taxon>
        <taxon>Suessiales</taxon>
        <taxon>Symbiodiniaceae</taxon>
        <taxon>Symbiodinium</taxon>
    </lineage>
</organism>
<accession>A0A1Q9CXY9</accession>
<dbReference type="EMBL" id="LSRX01000842">
    <property type="protein sequence ID" value="OLP87808.1"/>
    <property type="molecule type" value="Genomic_DNA"/>
</dbReference>
<dbReference type="AlphaFoldDB" id="A0A1Q9CXY9"/>
<dbReference type="Proteomes" id="UP000186817">
    <property type="component" value="Unassembled WGS sequence"/>
</dbReference>
<reference evidence="2 3" key="1">
    <citation type="submission" date="2016-02" db="EMBL/GenBank/DDBJ databases">
        <title>Genome analysis of coral dinoflagellate symbionts highlights evolutionary adaptations to a symbiotic lifestyle.</title>
        <authorList>
            <person name="Aranda M."/>
            <person name="Li Y."/>
            <person name="Liew Y.J."/>
            <person name="Baumgarten S."/>
            <person name="Simakov O."/>
            <person name="Wilson M."/>
            <person name="Piel J."/>
            <person name="Ashoor H."/>
            <person name="Bougouffa S."/>
            <person name="Bajic V.B."/>
            <person name="Ryu T."/>
            <person name="Ravasi T."/>
            <person name="Bayer T."/>
            <person name="Micklem G."/>
            <person name="Kim H."/>
            <person name="Bhak J."/>
            <person name="Lajeunesse T.C."/>
            <person name="Voolstra C.R."/>
        </authorList>
    </citation>
    <scope>NUCLEOTIDE SEQUENCE [LARGE SCALE GENOMIC DNA]</scope>
    <source>
        <strain evidence="2 3">CCMP2467</strain>
    </source>
</reference>
<name>A0A1Q9CXY9_SYMMI</name>